<accession>A0A940SFP6</accession>
<evidence type="ECO:0000313" key="3">
    <source>
        <dbReference type="Proteomes" id="UP000682134"/>
    </source>
</evidence>
<feature type="transmembrane region" description="Helical" evidence="1">
    <location>
        <begin position="40"/>
        <end position="63"/>
    </location>
</feature>
<evidence type="ECO:0000256" key="1">
    <source>
        <dbReference type="SAM" id="Phobius"/>
    </source>
</evidence>
<dbReference type="InterPro" id="IPR020076">
    <property type="entry name" value="DUF2768"/>
</dbReference>
<keyword evidence="3" id="KW-1185">Reference proteome</keyword>
<name>A0A940SFP6_9BACI</name>
<keyword evidence="1" id="KW-0812">Transmembrane</keyword>
<dbReference type="RefSeq" id="WP_209402519.1">
    <property type="nucleotide sequence ID" value="NZ_JAGIYQ010000002.1"/>
</dbReference>
<dbReference type="EMBL" id="JAGIYQ010000002">
    <property type="protein sequence ID" value="MBP0724217.1"/>
    <property type="molecule type" value="Genomic_DNA"/>
</dbReference>
<reference evidence="2" key="1">
    <citation type="submission" date="2021-04" db="EMBL/GenBank/DDBJ databases">
        <title>Genome seq and assembly of Bacillus sp.</title>
        <authorList>
            <person name="Chhetri G."/>
        </authorList>
    </citation>
    <scope>NUCLEOTIDE SEQUENCE</scope>
    <source>
        <strain evidence="2">RG28</strain>
    </source>
</reference>
<sequence length="65" mass="7154">MSAGRITELLSFAGIGLMLLSIFFIYLSRNIIKVKIISSIVAFIAYISLIVSGFIIFIVVVSWPS</sequence>
<keyword evidence="1" id="KW-1133">Transmembrane helix</keyword>
<gene>
    <name evidence="2" type="ORF">J5Y03_03345</name>
</gene>
<protein>
    <submittedName>
        <fullName evidence="2">DUF2768 domain-containing protein</fullName>
    </submittedName>
</protein>
<dbReference type="Pfam" id="PF10966">
    <property type="entry name" value="DUF2768"/>
    <property type="match status" value="1"/>
</dbReference>
<proteinExistence type="predicted"/>
<dbReference type="Proteomes" id="UP000682134">
    <property type="component" value="Unassembled WGS sequence"/>
</dbReference>
<dbReference type="AlphaFoldDB" id="A0A940SFP6"/>
<organism evidence="2 3">
    <name type="scientific">Gottfriedia endophytica</name>
    <dbReference type="NCBI Taxonomy" id="2820819"/>
    <lineage>
        <taxon>Bacteria</taxon>
        <taxon>Bacillati</taxon>
        <taxon>Bacillota</taxon>
        <taxon>Bacilli</taxon>
        <taxon>Bacillales</taxon>
        <taxon>Bacillaceae</taxon>
        <taxon>Gottfriedia</taxon>
    </lineage>
</organism>
<feature type="transmembrane region" description="Helical" evidence="1">
    <location>
        <begin position="6"/>
        <end position="28"/>
    </location>
</feature>
<keyword evidence="1" id="KW-0472">Membrane</keyword>
<comment type="caution">
    <text evidence="2">The sequence shown here is derived from an EMBL/GenBank/DDBJ whole genome shotgun (WGS) entry which is preliminary data.</text>
</comment>
<evidence type="ECO:0000313" key="2">
    <source>
        <dbReference type="EMBL" id="MBP0724217.1"/>
    </source>
</evidence>